<evidence type="ECO:0000256" key="2">
    <source>
        <dbReference type="ARBA" id="ARBA00022737"/>
    </source>
</evidence>
<dbReference type="Pfam" id="PF00400">
    <property type="entry name" value="WD40"/>
    <property type="match status" value="2"/>
</dbReference>
<dbReference type="EMBL" id="HBFQ01066373">
    <property type="protein sequence ID" value="CAD8872815.1"/>
    <property type="molecule type" value="Transcribed_RNA"/>
</dbReference>
<organism evidence="4">
    <name type="scientific">Noctiluca scintillans</name>
    <name type="common">Sea sparkle</name>
    <name type="synonym">Red tide dinoflagellate</name>
    <dbReference type="NCBI Taxonomy" id="2966"/>
    <lineage>
        <taxon>Eukaryota</taxon>
        <taxon>Sar</taxon>
        <taxon>Alveolata</taxon>
        <taxon>Dinophyceae</taxon>
        <taxon>Noctilucales</taxon>
        <taxon>Noctilucaceae</taxon>
        <taxon>Noctiluca</taxon>
    </lineage>
</organism>
<keyword evidence="2" id="KW-0677">Repeat</keyword>
<evidence type="ECO:0000256" key="3">
    <source>
        <dbReference type="PROSITE-ProRule" id="PRU00221"/>
    </source>
</evidence>
<dbReference type="PANTHER" id="PTHR44019">
    <property type="entry name" value="WD REPEAT-CONTAINING PROTEIN 55"/>
    <property type="match status" value="1"/>
</dbReference>
<reference evidence="4" key="1">
    <citation type="submission" date="2021-01" db="EMBL/GenBank/DDBJ databases">
        <authorList>
            <person name="Corre E."/>
            <person name="Pelletier E."/>
            <person name="Niang G."/>
            <person name="Scheremetjew M."/>
            <person name="Finn R."/>
            <person name="Kale V."/>
            <person name="Holt S."/>
            <person name="Cochrane G."/>
            <person name="Meng A."/>
            <person name="Brown T."/>
            <person name="Cohen L."/>
        </authorList>
    </citation>
    <scope>NUCLEOTIDE SEQUENCE</scope>
</reference>
<dbReference type="InterPro" id="IPR015943">
    <property type="entry name" value="WD40/YVTN_repeat-like_dom_sf"/>
</dbReference>
<dbReference type="InterPro" id="IPR036322">
    <property type="entry name" value="WD40_repeat_dom_sf"/>
</dbReference>
<evidence type="ECO:0000256" key="1">
    <source>
        <dbReference type="ARBA" id="ARBA00022574"/>
    </source>
</evidence>
<accession>A0A7S1FL08</accession>
<feature type="repeat" description="WD" evidence="3">
    <location>
        <begin position="262"/>
        <end position="284"/>
    </location>
</feature>
<evidence type="ECO:0008006" key="5">
    <source>
        <dbReference type="Google" id="ProtNLM"/>
    </source>
</evidence>
<sequence>MTAALWKCLPGCCAHVEQDMERLDVQAVRALPFHTDLDDGCGAMMRCTAVGTALAHDAAVVVGGFSDGSLGAWILRSNISRCVACAGGHLGEISCLALCREGWHEGELVFNAGHKDGVVVEWTFNDALDNLRPGRSWRGHNQAPIVSSPFSGVEAISKDGTSSATGGADGAVCLWSCPRQEDAAFQLRRIDGAHGGAVTGVAVQDITTGEPLAATVGEDGLLKLWTSSADHLLPHHDRDVERNGRKAVAGRSLSIDIPSRRLIFGAEDGVVRMWDVVARRAMRRFGYSPDVDPARPRRPGRRGVQVVALDFYESATRLASSCADGIVQLWDVRQCQATESVQTPYQVVVSIALRGNSLLTASPDGSATLWDTRSSVSAVASTELALPDPMQASISRKRGKSFSINVEEETGEGSSLDEPVFDLGTFPPGIYKNSFAGGH</sequence>
<protein>
    <recommendedName>
        <fullName evidence="5">Guanine nucleotide-binding protein subunit beta-like protein</fullName>
    </recommendedName>
</protein>
<dbReference type="SMART" id="SM00320">
    <property type="entry name" value="WD40"/>
    <property type="match status" value="5"/>
</dbReference>
<feature type="repeat" description="WD" evidence="3">
    <location>
        <begin position="306"/>
        <end position="340"/>
    </location>
</feature>
<dbReference type="InterPro" id="IPR050505">
    <property type="entry name" value="WDR55/POC1"/>
</dbReference>
<dbReference type="Gene3D" id="2.130.10.10">
    <property type="entry name" value="YVTN repeat-like/Quinoprotein amine dehydrogenase"/>
    <property type="match status" value="2"/>
</dbReference>
<proteinExistence type="predicted"/>
<dbReference type="InterPro" id="IPR019775">
    <property type="entry name" value="WD40_repeat_CS"/>
</dbReference>
<dbReference type="SUPFAM" id="SSF50978">
    <property type="entry name" value="WD40 repeat-like"/>
    <property type="match status" value="1"/>
</dbReference>
<dbReference type="InterPro" id="IPR020472">
    <property type="entry name" value="WD40_PAC1"/>
</dbReference>
<keyword evidence="1 3" id="KW-0853">WD repeat</keyword>
<evidence type="ECO:0000313" key="4">
    <source>
        <dbReference type="EMBL" id="CAD8872815.1"/>
    </source>
</evidence>
<dbReference type="PROSITE" id="PS00678">
    <property type="entry name" value="WD_REPEATS_1"/>
    <property type="match status" value="1"/>
</dbReference>
<name>A0A7S1FL08_NOCSC</name>
<dbReference type="InterPro" id="IPR001680">
    <property type="entry name" value="WD40_rpt"/>
</dbReference>
<dbReference type="PANTHER" id="PTHR44019:SF8">
    <property type="entry name" value="POC1 CENTRIOLAR PROTEIN HOMOLOG"/>
    <property type="match status" value="1"/>
</dbReference>
<dbReference type="AlphaFoldDB" id="A0A7S1FL08"/>
<dbReference type="PROSITE" id="PS50082">
    <property type="entry name" value="WD_REPEATS_2"/>
    <property type="match status" value="2"/>
</dbReference>
<dbReference type="PRINTS" id="PR00320">
    <property type="entry name" value="GPROTEINBRPT"/>
</dbReference>
<gene>
    <name evidence="4" type="ORF">NSCI0253_LOCUS47172</name>
</gene>